<accession>A0AAD5THH9</accession>
<evidence type="ECO:0000259" key="9">
    <source>
        <dbReference type="PROSITE" id="PS50166"/>
    </source>
</evidence>
<keyword evidence="5" id="KW-0963">Cytoplasm</keyword>
<evidence type="ECO:0000256" key="7">
    <source>
        <dbReference type="ARBA" id="ARBA00023242"/>
    </source>
</evidence>
<dbReference type="Pfam" id="PF03810">
    <property type="entry name" value="IBN_N"/>
    <property type="match status" value="1"/>
</dbReference>
<feature type="region of interest" description="Disordered" evidence="8">
    <location>
        <begin position="892"/>
        <end position="921"/>
    </location>
</feature>
<feature type="compositionally biased region" description="Acidic residues" evidence="8">
    <location>
        <begin position="900"/>
        <end position="921"/>
    </location>
</feature>
<dbReference type="InterPro" id="IPR001494">
    <property type="entry name" value="Importin-beta_N"/>
</dbReference>
<reference evidence="10" key="1">
    <citation type="submission" date="2020-05" db="EMBL/GenBank/DDBJ databases">
        <title>Phylogenomic resolution of chytrid fungi.</title>
        <authorList>
            <person name="Stajich J.E."/>
            <person name="Amses K."/>
            <person name="Simmons R."/>
            <person name="Seto K."/>
            <person name="Myers J."/>
            <person name="Bonds A."/>
            <person name="Quandt C.A."/>
            <person name="Barry K."/>
            <person name="Liu P."/>
            <person name="Grigoriev I."/>
            <person name="Longcore J.E."/>
            <person name="James T.Y."/>
        </authorList>
    </citation>
    <scope>NUCLEOTIDE SEQUENCE</scope>
    <source>
        <strain evidence="10">JEL0379</strain>
    </source>
</reference>
<gene>
    <name evidence="10" type="ORF">HDU87_006531</name>
</gene>
<dbReference type="SUPFAM" id="SSF48371">
    <property type="entry name" value="ARM repeat"/>
    <property type="match status" value="1"/>
</dbReference>
<feature type="region of interest" description="Disordered" evidence="8">
    <location>
        <begin position="937"/>
        <end position="958"/>
    </location>
</feature>
<dbReference type="PROSITE" id="PS50166">
    <property type="entry name" value="IMPORTIN_B_NT"/>
    <property type="match status" value="1"/>
</dbReference>
<organism evidence="10 11">
    <name type="scientific">Geranomyces variabilis</name>
    <dbReference type="NCBI Taxonomy" id="109894"/>
    <lineage>
        <taxon>Eukaryota</taxon>
        <taxon>Fungi</taxon>
        <taxon>Fungi incertae sedis</taxon>
        <taxon>Chytridiomycota</taxon>
        <taxon>Chytridiomycota incertae sedis</taxon>
        <taxon>Chytridiomycetes</taxon>
        <taxon>Spizellomycetales</taxon>
        <taxon>Powellomycetaceae</taxon>
        <taxon>Geranomyces</taxon>
    </lineage>
</organism>
<evidence type="ECO:0000256" key="3">
    <source>
        <dbReference type="ARBA" id="ARBA00007991"/>
    </source>
</evidence>
<comment type="caution">
    <text evidence="10">The sequence shown here is derived from an EMBL/GenBank/DDBJ whole genome shotgun (WGS) entry which is preliminary data.</text>
</comment>
<dbReference type="Gene3D" id="1.25.10.10">
    <property type="entry name" value="Leucine-rich Repeat Variant"/>
    <property type="match status" value="1"/>
</dbReference>
<comment type="similarity">
    <text evidence="3">Belongs to the importin beta family.</text>
</comment>
<dbReference type="GO" id="GO:0005829">
    <property type="term" value="C:cytosol"/>
    <property type="evidence" value="ECO:0007669"/>
    <property type="project" value="TreeGrafter"/>
</dbReference>
<sequence length="1056" mass="119167">MDASILYQLFSATVRPEDNVRIPAEQELKTAEISAGFLPAVLQILGSADADAAVRQGAAVYFKNRCQRGWDPSKENHVGDQDKAFVRQHILQAVVHLPHKLRVQLVACIGYILQIDVKAGQWPTFLTDAMQLVQSSDEGSVHAGVAAVYEFVKVYRWGEEAKRKPMDVVIEQGLPILHTVAVGLVASDAEEAGFLLKIILKIYAATIRLSLSDTQQASASLVPWGTLFVSVVEKHVDASTPGMPEDPADRERHPWWKAKKWAYSNLHTLFERYARNPEKKYASFHVMFMEHFAPNILRAYLKQVELIVAGTWVSDRVKQHIADYLRACIKPKITWSIIKPHLEAIVLHFIFPLLCISQQEQELWEEDPLEFVRRTVDNAMEDFRSPSHAAKVLLYDLAKLRSKQTFQPIMTIINDIVTKYSSTPAEQQNPQLKDGAMEMISVLAHLALADQSPIKPHMEQFLVVHVIPELKSPHAFLRSRACSTICGFSDLEYANDQNAQYAFEGILHCLKDTELPVRVAAALALPIFLEIELIHEALKPHVQDVIGTMMALTNEVDMESLTTVLERLVDGFSTELKPFAVQLATQLTESFIRITTELINETDENEYSDQLEDKTAAAQGVAKTMFTLILAMEASNEILAQLEVTLLPAIVFVLDNLFLDLYEDVFELIETLTFCQKTISPVAWQLWPYIYKAFKEDGYDYIDIMSNTLENYVAYGSTTFVQSPTHLQQAFDILQTILRDPNDMRISNANRSRATGIVEAMMLYLRGHLDALIPQFIEMALPYLAKNNLKVPFKVRCLEMIINAIYYNPAGTLALLEQRNALVGFLQLWFKNLGDFKRVHDKKLCVVALSAVLELPLAQLPATLQGPGWAQILQALLTVFDTYPMALAAREAEEDRMQNEEDDDDVELDDDDDELFNDTTDDVDVFDSEDKYMQKLAMQAASANPDSSSAPSSTTNNVSGQFFAEDEEDDDSDDEWELDDLEEDTFFETPLDEVEAYQHFENSVRKLLERPDSSALMQQCLSGEQQARVQEIWSVGAEYRAKVHAKKVAEALAAKE</sequence>
<dbReference type="Pfam" id="PF08506">
    <property type="entry name" value="Cse1"/>
    <property type="match status" value="1"/>
</dbReference>
<evidence type="ECO:0000313" key="11">
    <source>
        <dbReference type="Proteomes" id="UP001212152"/>
    </source>
</evidence>
<protein>
    <recommendedName>
        <fullName evidence="9">Importin N-terminal domain-containing protein</fullName>
    </recommendedName>
</protein>
<feature type="compositionally biased region" description="Low complexity" evidence="8">
    <location>
        <begin position="940"/>
        <end position="958"/>
    </location>
</feature>
<dbReference type="SMART" id="SM00913">
    <property type="entry name" value="IBN_N"/>
    <property type="match status" value="1"/>
</dbReference>
<dbReference type="PANTHER" id="PTHR10997">
    <property type="entry name" value="IMPORTIN-7, 8, 11"/>
    <property type="match status" value="1"/>
</dbReference>
<dbReference type="GO" id="GO:0031267">
    <property type="term" value="F:small GTPase binding"/>
    <property type="evidence" value="ECO:0007669"/>
    <property type="project" value="InterPro"/>
</dbReference>
<evidence type="ECO:0000256" key="2">
    <source>
        <dbReference type="ARBA" id="ARBA00004496"/>
    </source>
</evidence>
<keyword evidence="7" id="KW-0539">Nucleus</keyword>
<evidence type="ECO:0000256" key="1">
    <source>
        <dbReference type="ARBA" id="ARBA00004123"/>
    </source>
</evidence>
<dbReference type="Proteomes" id="UP001212152">
    <property type="component" value="Unassembled WGS sequence"/>
</dbReference>
<evidence type="ECO:0000256" key="5">
    <source>
        <dbReference type="ARBA" id="ARBA00022490"/>
    </source>
</evidence>
<evidence type="ECO:0000256" key="8">
    <source>
        <dbReference type="SAM" id="MobiDB-lite"/>
    </source>
</evidence>
<dbReference type="InterPro" id="IPR013713">
    <property type="entry name" value="XPO2_central"/>
</dbReference>
<dbReference type="InterPro" id="IPR011989">
    <property type="entry name" value="ARM-like"/>
</dbReference>
<dbReference type="PANTHER" id="PTHR10997:SF18">
    <property type="entry name" value="D-IMPORTIN 7_RANBP7"/>
    <property type="match status" value="1"/>
</dbReference>
<keyword evidence="11" id="KW-1185">Reference proteome</keyword>
<comment type="subcellular location">
    <subcellularLocation>
        <location evidence="2">Cytoplasm</location>
    </subcellularLocation>
    <subcellularLocation>
        <location evidence="1">Nucleus</location>
    </subcellularLocation>
</comment>
<dbReference type="AlphaFoldDB" id="A0AAD5THH9"/>
<evidence type="ECO:0000313" key="10">
    <source>
        <dbReference type="EMBL" id="KAJ3174997.1"/>
    </source>
</evidence>
<dbReference type="InterPro" id="IPR016024">
    <property type="entry name" value="ARM-type_fold"/>
</dbReference>
<feature type="domain" description="Importin N-terminal" evidence="9">
    <location>
        <begin position="24"/>
        <end position="96"/>
    </location>
</feature>
<keyword evidence="6" id="KW-0653">Protein transport</keyword>
<dbReference type="GO" id="GO:0005635">
    <property type="term" value="C:nuclear envelope"/>
    <property type="evidence" value="ECO:0007669"/>
    <property type="project" value="TreeGrafter"/>
</dbReference>
<proteinExistence type="inferred from homology"/>
<dbReference type="Pfam" id="PF25758">
    <property type="entry name" value="TPR_IPO11"/>
    <property type="match status" value="1"/>
</dbReference>
<dbReference type="InterPro" id="IPR058669">
    <property type="entry name" value="TPR_IPO7/11-like"/>
</dbReference>
<name>A0AAD5THH9_9FUNG</name>
<dbReference type="EMBL" id="JADGJQ010000057">
    <property type="protein sequence ID" value="KAJ3174997.1"/>
    <property type="molecule type" value="Genomic_DNA"/>
</dbReference>
<keyword evidence="4" id="KW-0813">Transport</keyword>
<dbReference type="GO" id="GO:0006606">
    <property type="term" value="P:protein import into nucleus"/>
    <property type="evidence" value="ECO:0007669"/>
    <property type="project" value="TreeGrafter"/>
</dbReference>
<evidence type="ECO:0000256" key="4">
    <source>
        <dbReference type="ARBA" id="ARBA00022448"/>
    </source>
</evidence>
<evidence type="ECO:0000256" key="6">
    <source>
        <dbReference type="ARBA" id="ARBA00022927"/>
    </source>
</evidence>